<comment type="caution">
    <text evidence="3">The sequence shown here is derived from an EMBL/GenBank/DDBJ whole genome shotgun (WGS) entry which is preliminary data.</text>
</comment>
<dbReference type="InterPro" id="IPR005546">
    <property type="entry name" value="Autotransporte_beta"/>
</dbReference>
<proteinExistence type="predicted"/>
<evidence type="ECO:0000313" key="3">
    <source>
        <dbReference type="EMBL" id="MDQ0316354.1"/>
    </source>
</evidence>
<feature type="compositionally biased region" description="Low complexity" evidence="1">
    <location>
        <begin position="1372"/>
        <end position="1395"/>
    </location>
</feature>
<dbReference type="InterPro" id="IPR036709">
    <property type="entry name" value="Autotransporte_beta_dom_sf"/>
</dbReference>
<accession>A0AAE3VQB8</accession>
<evidence type="ECO:0000313" key="4">
    <source>
        <dbReference type="Proteomes" id="UP001229244"/>
    </source>
</evidence>
<protein>
    <recommendedName>
        <fullName evidence="2">Autotransporter domain-containing protein</fullName>
    </recommendedName>
</protein>
<feature type="region of interest" description="Disordered" evidence="1">
    <location>
        <begin position="1"/>
        <end position="35"/>
    </location>
</feature>
<sequence length="2394" mass="234533">MNEKTGSKGRVPADADEPGDRSVPQRTARPGPGRGKIKRIASSLLFQSTALAGTFAGIPVPIYSRAYAQSVTCSPSQLTSETASNIDSDQFYDRNGQVSGQTVSCTISAGALTTPQYAYGGPYIALLNVGAGGSDTYRGNTYNVHSNWAWDGLDVKITNNATITVTQAADTKLLIQPGRDTSGNLIPYSDMRISGKQRVALSGVSLGALNWSGSRDNIETGAGSGGAVTIVSTGDVSSTVGGGILALSKGGTNKHAHDKGKYLAGWAGQVTVTSKGTVSGTTFGIAALSIGGPSTYSSDDDYSYGGISEQVYVYAYQSVAATSSGPAIAAVSYGGNTPYNINQFGDHVGYGPTAGINPGANAGDATGGVKVVVGSTASPMTGSITTTSAGPVNAYVNNNNWQLTRNTGAGIFAIARSGDGIPGGGKRAFGAGYSARVQVTVTGSDTTRITTKGAHSPGIFAVSQGGTAYQSGKDDHEQQGGRGYLAYVTVSGGGAISTAGDYSTGIIAQSLGGGGSSNYKGTNNWGGKAGNVNVTNDFSITTQGTHSHGILAQSASAADGDGIYTYSGKGQVTWGDTSSNGSTSGTVRVTNTGDLAVHGVDSHGIVAQSIGGGGGTLRSTAALSTTAQGSVDVLPYSSNTSGAYQTVGGQSEGSVPGSVYVTNHGTISTYGGYSKPSSGSSTSSSSSSDTLALGGGIAILAQSIGGGGGINSGSGANGAVGAGTGSSDGSGSDGAYVHVVNYGTLTTQGSEGHGIVAQSIGGGGGQGRNKKGLFHSVGGQGGPGGDGGKVFVEQKQNSITVSGDYAHGIIAQSVGGGGGVGGQATAWGLFGSSATGGKGGGGGDGGHAQVTQWTKDSALTTSGDHGTGILVQSIGGGGGVGGNAKADSIGIGVSVAVSHGGSGANGGSGGEAKAFLNGSVTTKGTDAQALVIQSIGGGGGNGGQATSKAIAEGVPVDEDDDTVSLTVSIAHGGSGGAGGDGGEAFATLYDTASITTEKDGSGAIVAQSIGGGGGNGGDSTASSSAQTMNKLFEGKNDDEGEGPKNFSLAVNVALGGTGGAAGAGSTVKTYNDGVIITKGGYADGILAQSIGGGGGNAGTGSGSTKKADAIKSAAVNVDIGGDGGGGGDGGNIYSALHGSKAAITTYGHVSRGIIAHSIGGGGGNSSGGGGMGDGDWNVGLTIGTGSDGTGGGTGGSVNVWSEGTIVTHGDWSDGILAQSIGGGGGAAGSGTSSLSIISDNKDDDGGDDGGGDDEDAAEATSVSAFALTGASEDGEDDGGDDDGGDDDGGDDDDDNLTLGLTIGMTGGFGGDGGTVTIGVDKGNNNAIVGTGTIKTYGALSSGIVAQSVGGGGGAAAVSSGSDDSDDGGSSGGSSSSSSSSDSSSGCETSSSSSSSGSGGDGSDDSDDKDSCAQLTIGGSGGSGGAGGKVEVHAGSIATEGFSAHGIIAQSIGGGGGVGISSGLAVDKVHIKLGGGGSGGGGQGGGVTVSTLSGATIQTKGEASHGIVAQSVGAGGGLGMVALGTSSKVNDDTLKDILNVTLGTGADQSSLNALDGGTVSIDHYGSLSTGGERAVGIVAQSIGGGGGFVTASESVLSSVAFEKDQSRGAGYGVTVTLHEGSSIVTTGDGGVGILAQSIGGGGGVAADLNAKLNTYYVAYDQGTYTASDYSGDGRHSSAVTVSVNSGASITTSGNYAHGIIAQSVAGSGGIFEKNGKTYAGSLHRNGPNTQASVSVTVDGTVTTKADNAWAVWSQTQDQSVTLTVGSTGIVSGSTGAGGDGGAAYAAVDSGGTATLDNSGTLTGNVMVSKGGQVKWSKDYGASSASAADGAVRLSAAPLTGQSLFLNQGRGTFATGAIADVDTILNAGSLNIGGTDRFQQTLVTGDLVGVGTSDRGSTYDVTAARLDRAFAAFSYLDGLEKKVWRDETGSRGGLIEGLDLDMEFGESDSLLVRGDFAGTWGVALSPEALLPNVRTEFLKVEGTNTSDISVLPGLVFSFTRPATSSSGWTGFQVETANFANTGVSLGRNAAEASRGLQSAWDRIADGSAQAVRYSRDEISIANAFAAFHAATPETLESMLRTVASETTVAGPAGAPQKAITAATSVLSCPAFTTGTVLQEGECVWGRFLGGRAEQDPTPDSRGYKEETTGMQAGGQKALGGGWFLGGSLAYEESWLRNDAGSEKLEAKAFTGAAALKKEIGPWLFALAGGAGYTWSDSSRYLALGPLSAVAEAEPKTATFFGRARASYEFAFEQNFYMRPMVDLDVITVHQGGYRESGAGGLNLVVDSATETMFGVTPGVEFGSRFDMGGGLPARLFAGVGVSFLSDDSWDSTARFAGVTNMDKFTTAMPIADTVGRVSAGIDLQKVHGMQLKLQYDGSFADGYQSHGGSLRFGYRF</sequence>
<reference evidence="3" key="1">
    <citation type="submission" date="2023-07" db="EMBL/GenBank/DDBJ databases">
        <title>Genomic Encyclopedia of Type Strains, Phase IV (KMG-IV): sequencing the most valuable type-strain genomes for metagenomic binning, comparative biology and taxonomic classification.</title>
        <authorList>
            <person name="Goeker M."/>
        </authorList>
    </citation>
    <scope>NUCLEOTIDE SEQUENCE</scope>
    <source>
        <strain evidence="3">DSM 21202</strain>
    </source>
</reference>
<dbReference type="SUPFAM" id="SSF103515">
    <property type="entry name" value="Autotransporter"/>
    <property type="match status" value="1"/>
</dbReference>
<feature type="region of interest" description="Disordered" evidence="1">
    <location>
        <begin position="1222"/>
        <end position="1297"/>
    </location>
</feature>
<organism evidence="3 4">
    <name type="scientific">Amorphus orientalis</name>
    <dbReference type="NCBI Taxonomy" id="649198"/>
    <lineage>
        <taxon>Bacteria</taxon>
        <taxon>Pseudomonadati</taxon>
        <taxon>Pseudomonadota</taxon>
        <taxon>Alphaproteobacteria</taxon>
        <taxon>Hyphomicrobiales</taxon>
        <taxon>Amorphaceae</taxon>
        <taxon>Amorphus</taxon>
    </lineage>
</organism>
<feature type="region of interest" description="Disordered" evidence="1">
    <location>
        <begin position="1163"/>
        <end position="1200"/>
    </location>
</feature>
<feature type="compositionally biased region" description="Gly residues" evidence="1">
    <location>
        <begin position="1185"/>
        <end position="1195"/>
    </location>
</feature>
<feature type="compositionally biased region" description="Low complexity" evidence="1">
    <location>
        <begin position="1229"/>
        <end position="1238"/>
    </location>
</feature>
<dbReference type="SMART" id="SM00869">
    <property type="entry name" value="Autotransporter"/>
    <property type="match status" value="1"/>
</dbReference>
<dbReference type="EMBL" id="JAUSUL010000002">
    <property type="protein sequence ID" value="MDQ0316354.1"/>
    <property type="molecule type" value="Genomic_DNA"/>
</dbReference>
<gene>
    <name evidence="3" type="ORF">J2S73_002811</name>
</gene>
<feature type="region of interest" description="Disordered" evidence="1">
    <location>
        <begin position="1348"/>
        <end position="1426"/>
    </location>
</feature>
<evidence type="ECO:0000256" key="1">
    <source>
        <dbReference type="SAM" id="MobiDB-lite"/>
    </source>
</evidence>
<feature type="compositionally biased region" description="Gly residues" evidence="1">
    <location>
        <begin position="1417"/>
        <end position="1426"/>
    </location>
</feature>
<feature type="compositionally biased region" description="Gly residues" evidence="1">
    <location>
        <begin position="1163"/>
        <end position="1173"/>
    </location>
</feature>
<name>A0AAE3VQB8_9HYPH</name>
<dbReference type="RefSeq" id="WP_306886178.1">
    <property type="nucleotide sequence ID" value="NZ_JAUSUL010000002.1"/>
</dbReference>
<keyword evidence="4" id="KW-1185">Reference proteome</keyword>
<dbReference type="Proteomes" id="UP001229244">
    <property type="component" value="Unassembled WGS sequence"/>
</dbReference>
<feature type="compositionally biased region" description="Acidic residues" evidence="1">
    <location>
        <begin position="1272"/>
        <end position="1295"/>
    </location>
</feature>
<dbReference type="PROSITE" id="PS51208">
    <property type="entry name" value="AUTOTRANSPORTER"/>
    <property type="match status" value="1"/>
</dbReference>
<feature type="domain" description="Autotransporter" evidence="2">
    <location>
        <begin position="2114"/>
        <end position="2394"/>
    </location>
</feature>
<evidence type="ECO:0000259" key="2">
    <source>
        <dbReference type="PROSITE" id="PS51208"/>
    </source>
</evidence>
<feature type="compositionally biased region" description="Acidic residues" evidence="1">
    <location>
        <begin position="1241"/>
        <end position="1257"/>
    </location>
</feature>